<dbReference type="FunFam" id="3.30.300.70:FF:000001">
    <property type="entry name" value="Ribosome maturation factor RimP"/>
    <property type="match status" value="1"/>
</dbReference>
<dbReference type="SUPFAM" id="SSF75420">
    <property type="entry name" value="YhbC-like, N-terminal domain"/>
    <property type="match status" value="1"/>
</dbReference>
<keyword evidence="2 3" id="KW-0690">Ribosome biogenesis</keyword>
<evidence type="ECO:0000313" key="9">
    <source>
        <dbReference type="Proteomes" id="UP000198988"/>
    </source>
</evidence>
<comment type="function">
    <text evidence="3">Required for maturation of 30S ribosomal subunits.</text>
</comment>
<dbReference type="InterPro" id="IPR028989">
    <property type="entry name" value="RimP_N"/>
</dbReference>
<dbReference type="STRING" id="235205.BAZSYMB_SCAFFOLD00021_1"/>
<dbReference type="InterPro" id="IPR036847">
    <property type="entry name" value="RimP_C_sf"/>
</dbReference>
<dbReference type="SUPFAM" id="SSF74942">
    <property type="entry name" value="YhbC-like, C-terminal domain"/>
    <property type="match status" value="1"/>
</dbReference>
<dbReference type="Gene3D" id="3.30.300.70">
    <property type="entry name" value="RimP-like superfamily, N-terminal"/>
    <property type="match status" value="1"/>
</dbReference>
<evidence type="ECO:0000313" key="8">
    <source>
        <dbReference type="Proteomes" id="UP000198559"/>
    </source>
</evidence>
<organism evidence="6 8">
    <name type="scientific">Bathymodiolus azoricus thioautotrophic gill symbiont</name>
    <dbReference type="NCBI Taxonomy" id="235205"/>
    <lineage>
        <taxon>Bacteria</taxon>
        <taxon>Pseudomonadati</taxon>
        <taxon>Pseudomonadota</taxon>
        <taxon>Gammaproteobacteria</taxon>
        <taxon>sulfur-oxidizing symbionts</taxon>
    </lineage>
</organism>
<dbReference type="PANTHER" id="PTHR33867:SF1">
    <property type="entry name" value="RIBOSOME MATURATION FACTOR RIMP"/>
    <property type="match status" value="1"/>
</dbReference>
<evidence type="ECO:0000259" key="4">
    <source>
        <dbReference type="Pfam" id="PF02576"/>
    </source>
</evidence>
<dbReference type="InterPro" id="IPR003728">
    <property type="entry name" value="Ribosome_maturation_RimP"/>
</dbReference>
<dbReference type="OrthoDB" id="9805006at2"/>
<dbReference type="AlphaFoldDB" id="A0A1H6KPI0"/>
<evidence type="ECO:0000256" key="1">
    <source>
        <dbReference type="ARBA" id="ARBA00022490"/>
    </source>
</evidence>
<dbReference type="CDD" id="cd01734">
    <property type="entry name" value="YlxS_C"/>
    <property type="match status" value="1"/>
</dbReference>
<dbReference type="Proteomes" id="UP000198559">
    <property type="component" value="Unassembled WGS sequence"/>
</dbReference>
<reference evidence="6" key="2">
    <citation type="submission" date="2016-06" db="EMBL/GenBank/DDBJ databases">
        <authorList>
            <person name="Olsen C.W."/>
            <person name="Carey S."/>
            <person name="Hinshaw L."/>
            <person name="Karasin A.I."/>
        </authorList>
    </citation>
    <scope>NUCLEOTIDE SEQUENCE [LARGE SCALE GENOMIC DNA]</scope>
    <source>
        <strain evidence="7">BazSymA</strain>
        <strain evidence="6">BazSymB</strain>
    </source>
</reference>
<proteinExistence type="inferred from homology"/>
<sequence length="153" mass="17141">MAKITDKIEVLIQPVIEDMGYELVGIEYIASGKHSILRVYIDSGQSIGLNDCETVSHQLSSIFDVEDPIMTQYNLEVSSPGVERPLFNIEHYQRFLGHDVKLRLLRSVNGQRKFNGAIGSVSEANNSIELMTDTGSYKLDIELIEKANLVAHF</sequence>
<dbReference type="GO" id="GO:0000028">
    <property type="term" value="P:ribosomal small subunit assembly"/>
    <property type="evidence" value="ECO:0007669"/>
    <property type="project" value="TreeGrafter"/>
</dbReference>
<dbReference type="GO" id="GO:0006412">
    <property type="term" value="P:translation"/>
    <property type="evidence" value="ECO:0007669"/>
    <property type="project" value="TreeGrafter"/>
</dbReference>
<reference evidence="8 9" key="1">
    <citation type="submission" date="2016-06" db="EMBL/GenBank/DDBJ databases">
        <authorList>
            <person name="Petersen J."/>
            <person name="Sayavedra L."/>
        </authorList>
    </citation>
    <scope>NUCLEOTIDE SEQUENCE [LARGE SCALE GENOMIC DNA]</scope>
    <source>
        <strain evidence="9">BazSymA</strain>
        <strain evidence="8">BazSymB</strain>
    </source>
</reference>
<dbReference type="NCBIfam" id="NF000927">
    <property type="entry name" value="PRK00092.1-1"/>
    <property type="match status" value="1"/>
</dbReference>
<dbReference type="HAMAP" id="MF_01077">
    <property type="entry name" value="RimP"/>
    <property type="match status" value="1"/>
</dbReference>
<comment type="subcellular location">
    <subcellularLocation>
        <location evidence="3">Cytoplasm</location>
    </subcellularLocation>
</comment>
<dbReference type="Pfam" id="PF17384">
    <property type="entry name" value="DUF150_C"/>
    <property type="match status" value="1"/>
</dbReference>
<dbReference type="Pfam" id="PF02576">
    <property type="entry name" value="RimP_N"/>
    <property type="match status" value="1"/>
</dbReference>
<dbReference type="InterPro" id="IPR028998">
    <property type="entry name" value="RimP_C"/>
</dbReference>
<dbReference type="PANTHER" id="PTHR33867">
    <property type="entry name" value="RIBOSOME MATURATION FACTOR RIMP"/>
    <property type="match status" value="1"/>
</dbReference>
<protein>
    <recommendedName>
        <fullName evidence="3">Ribosome maturation factor RimP</fullName>
    </recommendedName>
</protein>
<feature type="domain" description="Ribosome maturation factor RimP C-terminal" evidence="5">
    <location>
        <begin position="86"/>
        <end position="153"/>
    </location>
</feature>
<dbReference type="Proteomes" id="UP000198988">
    <property type="component" value="Unassembled WGS sequence"/>
</dbReference>
<gene>
    <name evidence="3" type="primary">rimP</name>
    <name evidence="7" type="ORF">BAZSYMA_ACONTIG00138_0</name>
    <name evidence="6" type="ORF">BAZSYMB_SCAFFOLD00021_1</name>
</gene>
<dbReference type="EMBL" id="CVUD02000119">
    <property type="protein sequence ID" value="SEH75737.1"/>
    <property type="molecule type" value="Genomic_DNA"/>
</dbReference>
<evidence type="ECO:0000313" key="7">
    <source>
        <dbReference type="EMBL" id="SEH96924.1"/>
    </source>
</evidence>
<evidence type="ECO:0000313" key="6">
    <source>
        <dbReference type="EMBL" id="SEH75737.1"/>
    </source>
</evidence>
<dbReference type="RefSeq" id="WP_090717282.1">
    <property type="nucleotide sequence ID" value="NZ_CAESAP020000161.1"/>
</dbReference>
<dbReference type="GO" id="GO:0005829">
    <property type="term" value="C:cytosol"/>
    <property type="evidence" value="ECO:0007669"/>
    <property type="project" value="TreeGrafter"/>
</dbReference>
<name>A0A1H6KPI0_9GAMM</name>
<evidence type="ECO:0000256" key="2">
    <source>
        <dbReference type="ARBA" id="ARBA00022517"/>
    </source>
</evidence>
<comment type="similarity">
    <text evidence="3">Belongs to the RimP family.</text>
</comment>
<accession>A0A1H6KPI0</accession>
<dbReference type="InterPro" id="IPR035956">
    <property type="entry name" value="RimP_N_sf"/>
</dbReference>
<evidence type="ECO:0000259" key="5">
    <source>
        <dbReference type="Pfam" id="PF17384"/>
    </source>
</evidence>
<evidence type="ECO:0000256" key="3">
    <source>
        <dbReference type="HAMAP-Rule" id="MF_01077"/>
    </source>
</evidence>
<feature type="domain" description="Ribosome maturation factor RimP N-terminal" evidence="4">
    <location>
        <begin position="11"/>
        <end position="83"/>
    </location>
</feature>
<dbReference type="EMBL" id="CDSC02000381">
    <property type="protein sequence ID" value="SEH96924.1"/>
    <property type="molecule type" value="Genomic_DNA"/>
</dbReference>
<dbReference type="Gene3D" id="2.30.30.180">
    <property type="entry name" value="Ribosome maturation factor RimP, C-terminal domain"/>
    <property type="match status" value="1"/>
</dbReference>
<keyword evidence="1 3" id="KW-0963">Cytoplasm</keyword>